<dbReference type="Pfam" id="PF04082">
    <property type="entry name" value="Fungal_trans"/>
    <property type="match status" value="1"/>
</dbReference>
<dbReference type="PANTHER" id="PTHR40626">
    <property type="entry name" value="MIP31509P"/>
    <property type="match status" value="1"/>
</dbReference>
<organism evidence="8 9">
    <name type="scientific">Cladophialophora bantiana (strain ATCC 10958 / CBS 173.52 / CDC B-1940 / NIH 8579)</name>
    <name type="common">Xylohypha bantiana</name>
    <dbReference type="NCBI Taxonomy" id="1442370"/>
    <lineage>
        <taxon>Eukaryota</taxon>
        <taxon>Fungi</taxon>
        <taxon>Dikarya</taxon>
        <taxon>Ascomycota</taxon>
        <taxon>Pezizomycotina</taxon>
        <taxon>Eurotiomycetes</taxon>
        <taxon>Chaetothyriomycetidae</taxon>
        <taxon>Chaetothyriales</taxon>
        <taxon>Herpotrichiellaceae</taxon>
        <taxon>Cladophialophora</taxon>
    </lineage>
</organism>
<sequence>MSRYARDAVCLPMRPGLHQKVSKHLFSRLGRFAHNPSPRDLLSRHIRLSHAQRTDAPLVDEDHHEPGGLHADETAVNDLDLLFDPELFMQDMLPPALFDFDADCPFNDDQTHLQSPGSNDFPRFSSRLPDLVDAERSPNSDVDHSGAFADLTGILPWSFSEPAYEGFCLEVESYSAVFPGNWQVPSRNALSRNLESYFRCFQENLPFLHSATFSVAKTDVELLLAAAALGAQNRFETSCSCCLYFMAKAIFEEKTRRQGLELSTGLLSGRNHPMLERRDGLGKIQTLILLITYASWAGEDALPDALSMGGQLSMLVRQHQFSESDVPADVDGRLMDAAAKEQAWCEWVSAEERRRTLLAAFVLLSLHNIAYDTPPQLFNHEICVFLPSCMEPWKATDAAHWHRSNPPSQRLFRQALQSLFDGVVSPLSSFADYVLIHGLLQQISIANRDAKGKSIQPDAVKAFENALHTWQSSWELTHESTLDPLSEKGPLGLNATALLRLAYIRLSSHSAPCRALLSRDIRNLVIEKAHTERSPRVDRAVLHAAHALSIPYRAFSEQPRMCLIA</sequence>
<evidence type="ECO:0000256" key="5">
    <source>
        <dbReference type="ARBA" id="ARBA00022833"/>
    </source>
</evidence>
<evidence type="ECO:0000256" key="4">
    <source>
        <dbReference type="ARBA" id="ARBA00022771"/>
    </source>
</evidence>
<name>A0A0D2FMJ8_CLAB1</name>
<keyword evidence="4" id="KW-0863">Zinc-finger</keyword>
<evidence type="ECO:0000259" key="7">
    <source>
        <dbReference type="Pfam" id="PF04082"/>
    </source>
</evidence>
<dbReference type="GeneID" id="27704440"/>
<gene>
    <name evidence="8" type="ORF">Z519_11512</name>
</gene>
<dbReference type="GO" id="GO:0005634">
    <property type="term" value="C:nucleus"/>
    <property type="evidence" value="ECO:0007669"/>
    <property type="project" value="UniProtKB-SubCell"/>
</dbReference>
<dbReference type="GO" id="GO:0006351">
    <property type="term" value="P:DNA-templated transcription"/>
    <property type="evidence" value="ECO:0007669"/>
    <property type="project" value="InterPro"/>
</dbReference>
<keyword evidence="2" id="KW-0479">Metal-binding</keyword>
<accession>A0A0D2FMJ8</accession>
<dbReference type="PANTHER" id="PTHR40626:SF10">
    <property type="entry name" value="C2H2-TYPE DOMAIN-CONTAINING PROTEIN"/>
    <property type="match status" value="1"/>
</dbReference>
<keyword evidence="6" id="KW-0539">Nucleus</keyword>
<dbReference type="HOGENOM" id="CLU_007784_3_0_1"/>
<evidence type="ECO:0000256" key="6">
    <source>
        <dbReference type="ARBA" id="ARBA00023242"/>
    </source>
</evidence>
<dbReference type="Proteomes" id="UP000053789">
    <property type="component" value="Unassembled WGS sequence"/>
</dbReference>
<comment type="subcellular location">
    <subcellularLocation>
        <location evidence="1">Nucleus</location>
    </subcellularLocation>
</comment>
<dbReference type="EMBL" id="KN847001">
    <property type="protein sequence ID" value="KIW87927.1"/>
    <property type="molecule type" value="Genomic_DNA"/>
</dbReference>
<feature type="domain" description="Xylanolytic transcriptional activator regulatory" evidence="7">
    <location>
        <begin position="194"/>
        <end position="417"/>
    </location>
</feature>
<keyword evidence="3" id="KW-0677">Repeat</keyword>
<evidence type="ECO:0000256" key="3">
    <source>
        <dbReference type="ARBA" id="ARBA00022737"/>
    </source>
</evidence>
<reference evidence="8" key="1">
    <citation type="submission" date="2015-01" db="EMBL/GenBank/DDBJ databases">
        <title>The Genome Sequence of Cladophialophora bantiana CBS 173.52.</title>
        <authorList>
            <consortium name="The Broad Institute Genomics Platform"/>
            <person name="Cuomo C."/>
            <person name="de Hoog S."/>
            <person name="Gorbushina A."/>
            <person name="Stielow B."/>
            <person name="Teixiera M."/>
            <person name="Abouelleil A."/>
            <person name="Chapman S.B."/>
            <person name="Priest M."/>
            <person name="Young S.K."/>
            <person name="Wortman J."/>
            <person name="Nusbaum C."/>
            <person name="Birren B."/>
        </authorList>
    </citation>
    <scope>NUCLEOTIDE SEQUENCE [LARGE SCALE GENOMIC DNA]</scope>
    <source>
        <strain evidence="8">CBS 173.52</strain>
    </source>
</reference>
<evidence type="ECO:0000313" key="8">
    <source>
        <dbReference type="EMBL" id="KIW87927.1"/>
    </source>
</evidence>
<dbReference type="AlphaFoldDB" id="A0A0D2FMJ8"/>
<dbReference type="GO" id="GO:0000978">
    <property type="term" value="F:RNA polymerase II cis-regulatory region sequence-specific DNA binding"/>
    <property type="evidence" value="ECO:0007669"/>
    <property type="project" value="InterPro"/>
</dbReference>
<dbReference type="GO" id="GO:0000785">
    <property type="term" value="C:chromatin"/>
    <property type="evidence" value="ECO:0007669"/>
    <property type="project" value="TreeGrafter"/>
</dbReference>
<keyword evidence="5" id="KW-0862">Zinc</keyword>
<evidence type="ECO:0000313" key="9">
    <source>
        <dbReference type="Proteomes" id="UP000053789"/>
    </source>
</evidence>
<dbReference type="InterPro" id="IPR007219">
    <property type="entry name" value="XnlR_reg_dom"/>
</dbReference>
<protein>
    <recommendedName>
        <fullName evidence="7">Xylanolytic transcriptional activator regulatory domain-containing protein</fullName>
    </recommendedName>
</protein>
<dbReference type="RefSeq" id="XP_016614596.1">
    <property type="nucleotide sequence ID" value="XM_016769223.1"/>
</dbReference>
<dbReference type="GO" id="GO:0008270">
    <property type="term" value="F:zinc ion binding"/>
    <property type="evidence" value="ECO:0007669"/>
    <property type="project" value="UniProtKB-KW"/>
</dbReference>
<evidence type="ECO:0000256" key="2">
    <source>
        <dbReference type="ARBA" id="ARBA00022723"/>
    </source>
</evidence>
<proteinExistence type="predicted"/>
<dbReference type="OrthoDB" id="654211at2759"/>
<evidence type="ECO:0000256" key="1">
    <source>
        <dbReference type="ARBA" id="ARBA00004123"/>
    </source>
</evidence>
<dbReference type="VEuPathDB" id="FungiDB:Z519_11512"/>
<dbReference type="CDD" id="cd12148">
    <property type="entry name" value="fungal_TF_MHR"/>
    <property type="match status" value="1"/>
</dbReference>
<keyword evidence="9" id="KW-1185">Reference proteome</keyword>
<dbReference type="InterPro" id="IPR051059">
    <property type="entry name" value="VerF-like"/>
</dbReference>
<dbReference type="GO" id="GO:0000981">
    <property type="term" value="F:DNA-binding transcription factor activity, RNA polymerase II-specific"/>
    <property type="evidence" value="ECO:0007669"/>
    <property type="project" value="InterPro"/>
</dbReference>